<gene>
    <name evidence="2" type="ORF">M0R45_000772</name>
</gene>
<dbReference type="PANTHER" id="PTHR33621">
    <property type="entry name" value="ASPARTIC/GLUTAMIC ACID-RICH PROTEIN"/>
    <property type="match status" value="1"/>
</dbReference>
<feature type="compositionally biased region" description="Low complexity" evidence="1">
    <location>
        <begin position="216"/>
        <end position="229"/>
    </location>
</feature>
<feature type="compositionally biased region" description="Basic and acidic residues" evidence="1">
    <location>
        <begin position="1063"/>
        <end position="1076"/>
    </location>
</feature>
<reference evidence="2 3" key="1">
    <citation type="journal article" date="2023" name="G3 (Bethesda)">
        <title>A chromosome-length genome assembly and annotation of blackberry (Rubus argutus, cv. 'Hillquist').</title>
        <authorList>
            <person name="Bruna T."/>
            <person name="Aryal R."/>
            <person name="Dudchenko O."/>
            <person name="Sargent D.J."/>
            <person name="Mead D."/>
            <person name="Buti M."/>
            <person name="Cavallini A."/>
            <person name="Hytonen T."/>
            <person name="Andres J."/>
            <person name="Pham M."/>
            <person name="Weisz D."/>
            <person name="Mascagni F."/>
            <person name="Usai G."/>
            <person name="Natali L."/>
            <person name="Bassil N."/>
            <person name="Fernandez G.E."/>
            <person name="Lomsadze A."/>
            <person name="Armour M."/>
            <person name="Olukolu B."/>
            <person name="Poorten T."/>
            <person name="Britton C."/>
            <person name="Davik J."/>
            <person name="Ashrafi H."/>
            <person name="Aiden E.L."/>
            <person name="Borodovsky M."/>
            <person name="Worthington M."/>
        </authorList>
    </citation>
    <scope>NUCLEOTIDE SEQUENCE [LARGE SCALE GENOMIC DNA]</scope>
    <source>
        <strain evidence="2">PI 553951</strain>
    </source>
</reference>
<accession>A0AAW1VK08</accession>
<feature type="region of interest" description="Disordered" evidence="1">
    <location>
        <begin position="1062"/>
        <end position="1096"/>
    </location>
</feature>
<sequence>MDFYAMKRKKLQKLCMKHGIRANLKNVEMAERLTLLLKDDEKPVTEVQSVEKNLEATEIVIDSVDSREVKKVKFSPDNETFYFVATDKDSDSDCDYNPKKKSVGKRKSIGKKGSTKQQIPVVQNAIEHEVEEIKETPVCVTRSRAQEMVLGDAEPIFLPIPQPKKVITGTENVAGKGVKPVQVQKQCKEIVLQKRKGLARDDTRKRTRNQGSSGASEVVPSVETTVENEVAPKHPLRRSRRKTTLFSSTAAEEELGICEAVETVKLAREPVNRKSSNTTEPRRRSRQNACKKVPAETGIEMDGLMKEMQEPSLLKESSLVVCESLNRSPVLQMGKELERDVTRKRPRNSLQFSIESVLCAEIKSPLREEPKINVGLGVLEAAGNENDADSCCNKEAVEKSINKRKGSSKKRESAAKDQPFSLAESAVYSEIEKTTDISSHVNGISSWNLKDADQENLVEQNPAESPDKLSSEVSLSFTSVLDVESLTNQLECEGKTSNSLVFNEGSETEELLVDRTINRKSSVLDDHLADSVITNVYEDQKSKVMVLVDVDSKNLANTGIETVEEMHLGRIFPSNTTLTPSNSSPVKKVGNHLQAQSTCMTEVPDETTSSWNAEMICNHDRTEEVVPADDESLKALDTSQTIPTGAEEVVHPDSHNTDGQVADIKLPDGVLDIFGTGTISVVLKSDGDAQNLSACGLSCMMTNDEYEQGKKLKVQCIHLYEGVEGMLHGSNNHNLSFDEVIVVNDHIVEPTVNSNHECAMDTVNEEIELGSPSFFVEKLSDENQRKSSKDSNIVVSADSEVRLRTAQSALQLDHMNSGDHDVVELTVKSNYECAMDTAKEEIESASPGFFVEKLLTENQRKSSKDPNIVVLADSEVKVRASQSTLQLDHMNSGDPDLRDEVASVRDINAFYKVGNASMNDNIKTLDGGTENRMMGSKADMEDDVTPTENNNIGDCLIGGDLVDLNNYDHGQVDIASINDSTVVILSADNSSTKRQVCSGDLYGLDDCSKDDEYDVKKNEITEQERDVNTAFEEDEENKEEATSKERTEKLLEVQTADLYELDDCSKDDKNDAREKEIIDEDRAFEEDEENKGEATLKDSTVELFHVQKGTFYRQ</sequence>
<dbReference type="AlphaFoldDB" id="A0AAW1VK08"/>
<proteinExistence type="predicted"/>
<protein>
    <submittedName>
        <fullName evidence="2">Uncharacterized protein</fullName>
    </submittedName>
</protein>
<dbReference type="Proteomes" id="UP001457282">
    <property type="component" value="Unassembled WGS sequence"/>
</dbReference>
<keyword evidence="3" id="KW-1185">Reference proteome</keyword>
<dbReference type="PANTHER" id="PTHR33621:SF2">
    <property type="entry name" value="RIBOSOMAL L1 DOMAIN-CONTAINING PROTEIN"/>
    <property type="match status" value="1"/>
</dbReference>
<feature type="compositionally biased region" description="Acidic residues" evidence="1">
    <location>
        <begin position="1077"/>
        <end position="1090"/>
    </location>
</feature>
<organism evidence="2 3">
    <name type="scientific">Rubus argutus</name>
    <name type="common">Southern blackberry</name>
    <dbReference type="NCBI Taxonomy" id="59490"/>
    <lineage>
        <taxon>Eukaryota</taxon>
        <taxon>Viridiplantae</taxon>
        <taxon>Streptophyta</taxon>
        <taxon>Embryophyta</taxon>
        <taxon>Tracheophyta</taxon>
        <taxon>Spermatophyta</taxon>
        <taxon>Magnoliopsida</taxon>
        <taxon>eudicotyledons</taxon>
        <taxon>Gunneridae</taxon>
        <taxon>Pentapetalae</taxon>
        <taxon>rosids</taxon>
        <taxon>fabids</taxon>
        <taxon>Rosales</taxon>
        <taxon>Rosaceae</taxon>
        <taxon>Rosoideae</taxon>
        <taxon>Rosoideae incertae sedis</taxon>
        <taxon>Rubus</taxon>
    </lineage>
</organism>
<feature type="region of interest" description="Disordered" evidence="1">
    <location>
        <begin position="197"/>
        <end position="236"/>
    </location>
</feature>
<comment type="caution">
    <text evidence="2">The sequence shown here is derived from an EMBL/GenBank/DDBJ whole genome shotgun (WGS) entry which is preliminary data.</text>
</comment>
<evidence type="ECO:0000313" key="3">
    <source>
        <dbReference type="Proteomes" id="UP001457282"/>
    </source>
</evidence>
<evidence type="ECO:0000256" key="1">
    <source>
        <dbReference type="SAM" id="MobiDB-lite"/>
    </source>
</evidence>
<name>A0AAW1VK08_RUBAR</name>
<dbReference type="EMBL" id="JBEDUW010000200">
    <property type="protein sequence ID" value="KAK9904406.1"/>
    <property type="molecule type" value="Genomic_DNA"/>
</dbReference>
<evidence type="ECO:0000313" key="2">
    <source>
        <dbReference type="EMBL" id="KAK9904406.1"/>
    </source>
</evidence>
<feature type="region of interest" description="Disordered" evidence="1">
    <location>
        <begin position="269"/>
        <end position="291"/>
    </location>
</feature>